<organism evidence="1 2">
    <name type="scientific">Xanthomonas arboricola pv. populi</name>
    <dbReference type="NCBI Taxonomy" id="487823"/>
    <lineage>
        <taxon>Bacteria</taxon>
        <taxon>Pseudomonadati</taxon>
        <taxon>Pseudomonadota</taxon>
        <taxon>Gammaproteobacteria</taxon>
        <taxon>Lysobacterales</taxon>
        <taxon>Lysobacteraceae</taxon>
        <taxon>Xanthomonas</taxon>
    </lineage>
</organism>
<reference evidence="1 2" key="1">
    <citation type="submission" date="2016-08" db="EMBL/GenBank/DDBJ databases">
        <title>Evolution of the type three secretion system and type three effector repertoires in Xanthomonas.</title>
        <authorList>
            <person name="Merda D."/>
            <person name="Briand M."/>
            <person name="Bosis E."/>
            <person name="Rousseau C."/>
            <person name="Portier P."/>
            <person name="Jacques M.-A."/>
            <person name="Fischer-Le Saux M."/>
        </authorList>
    </citation>
    <scope>NUCLEOTIDE SEQUENCE [LARGE SCALE GENOMIC DNA]</scope>
    <source>
        <strain evidence="1 2">CFBP 3122</strain>
    </source>
</reference>
<evidence type="ECO:0000313" key="2">
    <source>
        <dbReference type="Proteomes" id="UP000238270"/>
    </source>
</evidence>
<dbReference type="Proteomes" id="UP000238270">
    <property type="component" value="Unassembled WGS sequence"/>
</dbReference>
<proteinExistence type="predicted"/>
<evidence type="ECO:0000313" key="1">
    <source>
        <dbReference type="EMBL" id="PPT78648.1"/>
    </source>
</evidence>
<dbReference type="EMBL" id="MIGV01000001">
    <property type="protein sequence ID" value="PPT78648.1"/>
    <property type="molecule type" value="Genomic_DNA"/>
</dbReference>
<sequence length="117" mass="12807">MRQRILPRNRPAALQGIHDGRPARYACTRRGTAYRVAGCSSVIAASNTPLPATGRKRFAEAPAHTLFETELSNRLDRREGIATTRRLAAIANAIATPNMRALVACVHAQGRRGLLRH</sequence>
<name>A0A2S6Z9B6_9XANT</name>
<comment type="caution">
    <text evidence="1">The sequence shown here is derived from an EMBL/GenBank/DDBJ whole genome shotgun (WGS) entry which is preliminary data.</text>
</comment>
<accession>A0A2S6Z9B6</accession>
<dbReference type="AlphaFoldDB" id="A0A2S6Z9B6"/>
<gene>
    <name evidence="1" type="ORF">XaplCFBP3122_00065</name>
</gene>
<protein>
    <submittedName>
        <fullName evidence="1">Uncharacterized protein</fullName>
    </submittedName>
</protein>